<evidence type="ECO:0000256" key="1">
    <source>
        <dbReference type="SAM" id="Phobius"/>
    </source>
</evidence>
<accession>A0A1M5E0M3</accession>
<keyword evidence="1" id="KW-0472">Membrane</keyword>
<sequence>MKSLRQKKRPWRPLFLLIAILGMMGLSYLLWSPGKTFQDGRHDLRSNGIWLQHGWLGDDQWFQRNRKDKALFRDEGKIKALAALLANHGMKYVFPHACPCDPSGRISPVDPVQTERFLDHFEGFRVLPWVGGVLGVHCSPQSPKWRDNFVSSVVDLLRLHPRLAGVHLNIEPLPSGNRDFLLLLDELRHTMPSGKILSVAAYPPPTRWHPFPDVHWDEAYFRQVAQRTEQVVPMMYDTAIRVPKVYRYLMSSWTSEVLDWSGDTQVLLGIPVYDDAGVGYHFPAVENLQNALSGIHEGLNARKSLPKNYAGVAIYCEWEMDRQEWDYFRREFERVPDGPRR</sequence>
<proteinExistence type="predicted"/>
<keyword evidence="3" id="KW-1185">Reference proteome</keyword>
<dbReference type="STRING" id="1121391.SAMN02745206_02553"/>
<dbReference type="GO" id="GO:0016787">
    <property type="term" value="F:hydrolase activity"/>
    <property type="evidence" value="ECO:0007669"/>
    <property type="project" value="UniProtKB-KW"/>
</dbReference>
<reference evidence="3" key="1">
    <citation type="submission" date="2016-11" db="EMBL/GenBank/DDBJ databases">
        <authorList>
            <person name="Varghese N."/>
            <person name="Submissions S."/>
        </authorList>
    </citation>
    <scope>NUCLEOTIDE SEQUENCE [LARGE SCALE GENOMIC DNA]</scope>
    <source>
        <strain evidence="3">DSM 9756</strain>
    </source>
</reference>
<dbReference type="Gene3D" id="3.20.20.80">
    <property type="entry name" value="Glycosidases"/>
    <property type="match status" value="1"/>
</dbReference>
<evidence type="ECO:0000313" key="3">
    <source>
        <dbReference type="Proteomes" id="UP000184076"/>
    </source>
</evidence>
<name>A0A1M5E0M3_9BACT</name>
<protein>
    <submittedName>
        <fullName evidence="2">Glycosyl hydrolases family 18</fullName>
    </submittedName>
</protein>
<dbReference type="Proteomes" id="UP000184076">
    <property type="component" value="Unassembled WGS sequence"/>
</dbReference>
<keyword evidence="1" id="KW-1133">Transmembrane helix</keyword>
<dbReference type="OrthoDB" id="3681635at2"/>
<gene>
    <name evidence="2" type="ORF">SAMN02745206_02553</name>
</gene>
<dbReference type="EMBL" id="FQVB01000025">
    <property type="protein sequence ID" value="SHF72622.1"/>
    <property type="molecule type" value="Genomic_DNA"/>
</dbReference>
<feature type="transmembrane region" description="Helical" evidence="1">
    <location>
        <begin position="12"/>
        <end position="31"/>
    </location>
</feature>
<organism evidence="2 3">
    <name type="scientific">Desulfacinum infernum DSM 9756</name>
    <dbReference type="NCBI Taxonomy" id="1121391"/>
    <lineage>
        <taxon>Bacteria</taxon>
        <taxon>Pseudomonadati</taxon>
        <taxon>Thermodesulfobacteriota</taxon>
        <taxon>Syntrophobacteria</taxon>
        <taxon>Syntrophobacterales</taxon>
        <taxon>Syntrophobacteraceae</taxon>
        <taxon>Desulfacinum</taxon>
    </lineage>
</organism>
<dbReference type="AlphaFoldDB" id="A0A1M5E0M3"/>
<evidence type="ECO:0000313" key="2">
    <source>
        <dbReference type="EMBL" id="SHF72622.1"/>
    </source>
</evidence>
<dbReference type="SUPFAM" id="SSF51445">
    <property type="entry name" value="(Trans)glycosidases"/>
    <property type="match status" value="1"/>
</dbReference>
<keyword evidence="1" id="KW-0812">Transmembrane</keyword>
<keyword evidence="2" id="KW-0378">Hydrolase</keyword>
<dbReference type="InterPro" id="IPR017853">
    <property type="entry name" value="GH"/>
</dbReference>